<protein>
    <recommendedName>
        <fullName evidence="4">Sulfatase</fullName>
    </recommendedName>
</protein>
<proteinExistence type="predicted"/>
<evidence type="ECO:0000313" key="3">
    <source>
        <dbReference type="Proteomes" id="UP000322699"/>
    </source>
</evidence>
<reference evidence="2 3" key="1">
    <citation type="submission" date="2019-08" db="EMBL/GenBank/DDBJ databases">
        <title>Deep-cultivation of Planctomycetes and their phenomic and genomic characterization uncovers novel biology.</title>
        <authorList>
            <person name="Wiegand S."/>
            <person name="Jogler M."/>
            <person name="Boedeker C."/>
            <person name="Pinto D."/>
            <person name="Vollmers J."/>
            <person name="Rivas-Marin E."/>
            <person name="Kohn T."/>
            <person name="Peeters S.H."/>
            <person name="Heuer A."/>
            <person name="Rast P."/>
            <person name="Oberbeckmann S."/>
            <person name="Bunk B."/>
            <person name="Jeske O."/>
            <person name="Meyerdierks A."/>
            <person name="Storesund J.E."/>
            <person name="Kallscheuer N."/>
            <person name="Luecker S."/>
            <person name="Lage O.M."/>
            <person name="Pohl T."/>
            <person name="Merkel B.J."/>
            <person name="Hornburger P."/>
            <person name="Mueller R.-W."/>
            <person name="Bruemmer F."/>
            <person name="Labrenz M."/>
            <person name="Spormann A.M."/>
            <person name="Op Den Camp H."/>
            <person name="Overmann J."/>
            <person name="Amann R."/>
            <person name="Jetten M.S.M."/>
            <person name="Mascher T."/>
            <person name="Medema M.H."/>
            <person name="Devos D.P."/>
            <person name="Kaster A.-K."/>
            <person name="Ovreas L."/>
            <person name="Rohde M."/>
            <person name="Galperin M.Y."/>
            <person name="Jogler C."/>
        </authorList>
    </citation>
    <scope>NUCLEOTIDE SEQUENCE [LARGE SCALE GENOMIC DNA]</scope>
    <source>
        <strain evidence="2 3">LF1</strain>
    </source>
</reference>
<keyword evidence="3" id="KW-1185">Reference proteome</keyword>
<evidence type="ECO:0000256" key="1">
    <source>
        <dbReference type="SAM" id="MobiDB-lite"/>
    </source>
</evidence>
<evidence type="ECO:0000313" key="2">
    <source>
        <dbReference type="EMBL" id="KAA1261020.1"/>
    </source>
</evidence>
<accession>A0A5B1CN67</accession>
<dbReference type="SUPFAM" id="SSF53649">
    <property type="entry name" value="Alkaline phosphatase-like"/>
    <property type="match status" value="1"/>
</dbReference>
<dbReference type="OrthoDB" id="265007at2"/>
<dbReference type="InterPro" id="IPR017850">
    <property type="entry name" value="Alkaline_phosphatase_core_sf"/>
</dbReference>
<dbReference type="Proteomes" id="UP000322699">
    <property type="component" value="Unassembled WGS sequence"/>
</dbReference>
<name>A0A5B1CN67_9BACT</name>
<feature type="region of interest" description="Disordered" evidence="1">
    <location>
        <begin position="1"/>
        <end position="21"/>
    </location>
</feature>
<dbReference type="RefSeq" id="WP_068266842.1">
    <property type="nucleotide sequence ID" value="NZ_LWSK01000133.1"/>
</dbReference>
<sequence length="411" mass="45252">MTKPADDLPSELPGELPGDSQTDLFQDGRPLLVLSIEGLATSAIGCYGSSWNQTPAMDQIAASGCVFDRWINTQDRSPGLPVCLSNLHHWLEPWRQLGSTVLISDVSCPEDQSAAFDTVVQLNASGPLPSQPADEIDETRIAAQMAAVIEQDSLCDGDWSLMWLHTSVLTQVWDAPRSLFPIDEIELDLEPLEFPDQHQPSQSEPIDSAETIPAIMPTCEVPKLDLNDQRGGAGVHPDLVTSWMRTYGCQVRLLDLMIEILHQSLLREDVRIMIVGTSGFSLGQNGFIGHRAGPIRSHDCRLPIIISDTPPVRMPSPTPDTHLPAILKGLGNEQLDWCGPERWIGNASDSTDAIQTDSDRAKEVQTSAGWFFVRDCDESEHLFLKPDDVEDHNDVARLRPDIVESISDQDA</sequence>
<organism evidence="2 3">
    <name type="scientific">Rubripirellula obstinata</name>
    <dbReference type="NCBI Taxonomy" id="406547"/>
    <lineage>
        <taxon>Bacteria</taxon>
        <taxon>Pseudomonadati</taxon>
        <taxon>Planctomycetota</taxon>
        <taxon>Planctomycetia</taxon>
        <taxon>Pirellulales</taxon>
        <taxon>Pirellulaceae</taxon>
        <taxon>Rubripirellula</taxon>
    </lineage>
</organism>
<dbReference type="EMBL" id="VRLW01000001">
    <property type="protein sequence ID" value="KAA1261020.1"/>
    <property type="molecule type" value="Genomic_DNA"/>
</dbReference>
<dbReference type="Gene3D" id="3.40.720.10">
    <property type="entry name" value="Alkaline Phosphatase, subunit A"/>
    <property type="match status" value="1"/>
</dbReference>
<gene>
    <name evidence="2" type="ORF">LF1_35630</name>
</gene>
<comment type="caution">
    <text evidence="2">The sequence shown here is derived from an EMBL/GenBank/DDBJ whole genome shotgun (WGS) entry which is preliminary data.</text>
</comment>
<evidence type="ECO:0008006" key="4">
    <source>
        <dbReference type="Google" id="ProtNLM"/>
    </source>
</evidence>
<dbReference type="AlphaFoldDB" id="A0A5B1CN67"/>